<dbReference type="EMBL" id="JAGGDJ010000002">
    <property type="protein sequence ID" value="MBO7743461.1"/>
    <property type="molecule type" value="Genomic_DNA"/>
</dbReference>
<dbReference type="RefSeq" id="WP_208846488.1">
    <property type="nucleotide sequence ID" value="NZ_JAGGDJ010000002.1"/>
</dbReference>
<proteinExistence type="predicted"/>
<keyword evidence="3" id="KW-1185">Reference proteome</keyword>
<keyword evidence="1" id="KW-1133">Transmembrane helix</keyword>
<evidence type="ECO:0000313" key="3">
    <source>
        <dbReference type="Proteomes" id="UP000670947"/>
    </source>
</evidence>
<evidence type="ECO:0008006" key="4">
    <source>
        <dbReference type="Google" id="ProtNLM"/>
    </source>
</evidence>
<dbReference type="Pfam" id="PF03988">
    <property type="entry name" value="DUF347"/>
    <property type="match status" value="4"/>
</dbReference>
<evidence type="ECO:0000256" key="1">
    <source>
        <dbReference type="SAM" id="Phobius"/>
    </source>
</evidence>
<feature type="transmembrane region" description="Helical" evidence="1">
    <location>
        <begin position="79"/>
        <end position="97"/>
    </location>
</feature>
<organism evidence="2 3">
    <name type="scientific">Paenibacillus artemisiicola</name>
    <dbReference type="NCBI Taxonomy" id="1172618"/>
    <lineage>
        <taxon>Bacteria</taxon>
        <taxon>Bacillati</taxon>
        <taxon>Bacillota</taxon>
        <taxon>Bacilli</taxon>
        <taxon>Bacillales</taxon>
        <taxon>Paenibacillaceae</taxon>
        <taxon>Paenibacillus</taxon>
    </lineage>
</organism>
<dbReference type="InterPro" id="IPR007136">
    <property type="entry name" value="DUF347"/>
</dbReference>
<feature type="transmembrane region" description="Helical" evidence="1">
    <location>
        <begin position="168"/>
        <end position="189"/>
    </location>
</feature>
<feature type="transmembrane region" description="Helical" evidence="1">
    <location>
        <begin position="103"/>
        <end position="122"/>
    </location>
</feature>
<feature type="transmembrane region" description="Helical" evidence="1">
    <location>
        <begin position="142"/>
        <end position="162"/>
    </location>
</feature>
<gene>
    <name evidence="2" type="ORF">I8J29_04600</name>
</gene>
<sequence length="274" mass="30298">MNEFLKAARQHVGGLLAKVPEITVYFWITKLLTTGMGEVASDFLFERLNPVLSAPLSVLIFVAAMVLQFKVRRYMPGVYWFVVVMVSIFGTTAADVVRVGLGIPYVASTLFFMIALAALLAVWYKREGTLSVHSIFTRRREIFYWLTVLTTFALGTAAGDMTAESMQLGYLASGLLFAAVLAVPAIAFYRFGLREIAAFWFAYILTRPVGASFADWMSAAHDRGGLGWGKGPVTFVLTVLIVLLVVFRGGSPAREREDETAPALTHERREIHEA</sequence>
<feature type="transmembrane region" description="Helical" evidence="1">
    <location>
        <begin position="12"/>
        <end position="28"/>
    </location>
</feature>
<feature type="transmembrane region" description="Helical" evidence="1">
    <location>
        <begin position="226"/>
        <end position="247"/>
    </location>
</feature>
<protein>
    <recommendedName>
        <fullName evidence="4">Membrane-anchored protein</fullName>
    </recommendedName>
</protein>
<feature type="transmembrane region" description="Helical" evidence="1">
    <location>
        <begin position="196"/>
        <end position="214"/>
    </location>
</feature>
<name>A0ABS3W591_9BACL</name>
<evidence type="ECO:0000313" key="2">
    <source>
        <dbReference type="EMBL" id="MBO7743461.1"/>
    </source>
</evidence>
<keyword evidence="1" id="KW-0472">Membrane</keyword>
<feature type="transmembrane region" description="Helical" evidence="1">
    <location>
        <begin position="48"/>
        <end position="67"/>
    </location>
</feature>
<dbReference type="Proteomes" id="UP000670947">
    <property type="component" value="Unassembled WGS sequence"/>
</dbReference>
<reference evidence="2 3" key="1">
    <citation type="submission" date="2021-03" db="EMBL/GenBank/DDBJ databases">
        <title>Paenibacillus artemisicola MWE-103 whole genome sequence.</title>
        <authorList>
            <person name="Ham Y.J."/>
        </authorList>
    </citation>
    <scope>NUCLEOTIDE SEQUENCE [LARGE SCALE GENOMIC DNA]</scope>
    <source>
        <strain evidence="2 3">MWE-103</strain>
    </source>
</reference>
<accession>A0ABS3W591</accession>
<keyword evidence="1" id="KW-0812">Transmembrane</keyword>
<comment type="caution">
    <text evidence="2">The sequence shown here is derived from an EMBL/GenBank/DDBJ whole genome shotgun (WGS) entry which is preliminary data.</text>
</comment>